<sequence>MFIEGSLTYGLRKEIHRPVSGVWSVPTLTRSILPETKLFLPNLKWSAVFNYRFRVPSHGLERFGGATFPLCFYPPCLREGTIKPTKKNKPLPRKEAIWRDPHGMEQNLHVSIHQGSKMPGGMANEVSPPIQPMVRGMEKIFLECTVSIRPHSSHEKEPHPWIDTIYRLVGRTPPRIPFVRRLS</sequence>
<evidence type="ECO:0000313" key="1">
    <source>
        <dbReference type="EMBL" id="GIY05212.1"/>
    </source>
</evidence>
<dbReference type="AlphaFoldDB" id="A0AAV4Q7B4"/>
<comment type="caution">
    <text evidence="1">The sequence shown here is derived from an EMBL/GenBank/DDBJ whole genome shotgun (WGS) entry which is preliminary data.</text>
</comment>
<accession>A0AAV4Q7B4</accession>
<dbReference type="EMBL" id="BPLQ01004066">
    <property type="protein sequence ID" value="GIY05212.1"/>
    <property type="molecule type" value="Genomic_DNA"/>
</dbReference>
<protein>
    <submittedName>
        <fullName evidence="1">Uncharacterized protein</fullName>
    </submittedName>
</protein>
<gene>
    <name evidence="1" type="primary">AVEN_203489_1</name>
    <name evidence="1" type="ORF">CDAR_586401</name>
</gene>
<evidence type="ECO:0000313" key="2">
    <source>
        <dbReference type="Proteomes" id="UP001054837"/>
    </source>
</evidence>
<proteinExistence type="predicted"/>
<name>A0AAV4Q7B4_9ARAC</name>
<reference evidence="1 2" key="1">
    <citation type="submission" date="2021-06" db="EMBL/GenBank/DDBJ databases">
        <title>Caerostris darwini draft genome.</title>
        <authorList>
            <person name="Kono N."/>
            <person name="Arakawa K."/>
        </authorList>
    </citation>
    <scope>NUCLEOTIDE SEQUENCE [LARGE SCALE GENOMIC DNA]</scope>
</reference>
<organism evidence="1 2">
    <name type="scientific">Caerostris darwini</name>
    <dbReference type="NCBI Taxonomy" id="1538125"/>
    <lineage>
        <taxon>Eukaryota</taxon>
        <taxon>Metazoa</taxon>
        <taxon>Ecdysozoa</taxon>
        <taxon>Arthropoda</taxon>
        <taxon>Chelicerata</taxon>
        <taxon>Arachnida</taxon>
        <taxon>Araneae</taxon>
        <taxon>Araneomorphae</taxon>
        <taxon>Entelegynae</taxon>
        <taxon>Araneoidea</taxon>
        <taxon>Araneidae</taxon>
        <taxon>Caerostris</taxon>
    </lineage>
</organism>
<dbReference type="Proteomes" id="UP001054837">
    <property type="component" value="Unassembled WGS sequence"/>
</dbReference>
<keyword evidence="2" id="KW-1185">Reference proteome</keyword>